<proteinExistence type="predicted"/>
<dbReference type="RefSeq" id="WP_005985727.1">
    <property type="nucleotide sequence ID" value="NZ_AOSV01000016.1"/>
</dbReference>
<accession>M5PU28</accession>
<feature type="domain" description="Response regulatory" evidence="3">
    <location>
        <begin position="8"/>
        <end position="123"/>
    </location>
</feature>
<dbReference type="SMART" id="SM00448">
    <property type="entry name" value="REC"/>
    <property type="match status" value="1"/>
</dbReference>
<evidence type="ECO:0000259" key="3">
    <source>
        <dbReference type="PROSITE" id="PS50110"/>
    </source>
</evidence>
<name>M5PU28_DESAF</name>
<sequence length="132" mass="14371">MKPSIPWRILVTDRNPRVRRLLCRELEREGFRVLSASGWSEIARAMDNGVDCVVMDLNLPSQAGQDGAVLLEQLKRNSPDVPVVVHAFSSEEALEAGTLRLASAVVEKSGNTEDLKAAVRRVLAHGSGGRKA</sequence>
<gene>
    <name evidence="4" type="ORF">PCS_01517</name>
</gene>
<dbReference type="SUPFAM" id="SSF52172">
    <property type="entry name" value="CheY-like"/>
    <property type="match status" value="1"/>
</dbReference>
<dbReference type="EMBL" id="AOSV01000016">
    <property type="protein sequence ID" value="EMG37579.1"/>
    <property type="molecule type" value="Genomic_DNA"/>
</dbReference>
<comment type="caution">
    <text evidence="4">The sequence shown here is derived from an EMBL/GenBank/DDBJ whole genome shotgun (WGS) entry which is preliminary data.</text>
</comment>
<keyword evidence="1 2" id="KW-0597">Phosphoprotein</keyword>
<dbReference type="InterPro" id="IPR050595">
    <property type="entry name" value="Bact_response_regulator"/>
</dbReference>
<dbReference type="Gene3D" id="3.40.50.2300">
    <property type="match status" value="1"/>
</dbReference>
<dbReference type="Pfam" id="PF00072">
    <property type="entry name" value="Response_reg"/>
    <property type="match status" value="1"/>
</dbReference>
<reference evidence="4 5" key="1">
    <citation type="journal article" date="2013" name="Genome Announc.">
        <title>Draft Genome Sequence for Desulfovibrio africanus Strain PCS.</title>
        <authorList>
            <person name="Brown S.D."/>
            <person name="Utturkar S.M."/>
            <person name="Arkin A.P."/>
            <person name="Deutschbauer A.M."/>
            <person name="Elias D.A."/>
            <person name="Hazen T.C."/>
            <person name="Chakraborty R."/>
        </authorList>
    </citation>
    <scope>NUCLEOTIDE SEQUENCE [LARGE SCALE GENOMIC DNA]</scope>
    <source>
        <strain evidence="4 5">PCS</strain>
    </source>
</reference>
<dbReference type="GO" id="GO:0000160">
    <property type="term" value="P:phosphorelay signal transduction system"/>
    <property type="evidence" value="ECO:0007669"/>
    <property type="project" value="InterPro"/>
</dbReference>
<dbReference type="Proteomes" id="UP000011922">
    <property type="component" value="Unassembled WGS sequence"/>
</dbReference>
<dbReference type="PANTHER" id="PTHR44591">
    <property type="entry name" value="STRESS RESPONSE REGULATOR PROTEIN 1"/>
    <property type="match status" value="1"/>
</dbReference>
<dbReference type="InterPro" id="IPR001789">
    <property type="entry name" value="Sig_transdc_resp-reg_receiver"/>
</dbReference>
<organism evidence="4 5">
    <name type="scientific">Desulfocurvibacter africanus PCS</name>
    <dbReference type="NCBI Taxonomy" id="1262666"/>
    <lineage>
        <taxon>Bacteria</taxon>
        <taxon>Pseudomonadati</taxon>
        <taxon>Thermodesulfobacteriota</taxon>
        <taxon>Desulfovibrionia</taxon>
        <taxon>Desulfovibrionales</taxon>
        <taxon>Desulfovibrionaceae</taxon>
        <taxon>Desulfocurvibacter</taxon>
    </lineage>
</organism>
<evidence type="ECO:0000256" key="2">
    <source>
        <dbReference type="PROSITE-ProRule" id="PRU00169"/>
    </source>
</evidence>
<feature type="modified residue" description="4-aspartylphosphate" evidence="2">
    <location>
        <position position="56"/>
    </location>
</feature>
<protein>
    <submittedName>
        <fullName evidence="4">CheY-like receiver, AAA-type ATPase, and DNA-binding domain containing response regulator</fullName>
    </submittedName>
</protein>
<dbReference type="PROSITE" id="PS50110">
    <property type="entry name" value="RESPONSE_REGULATORY"/>
    <property type="match status" value="1"/>
</dbReference>
<evidence type="ECO:0000313" key="5">
    <source>
        <dbReference type="Proteomes" id="UP000011922"/>
    </source>
</evidence>
<dbReference type="OrthoDB" id="9780312at2"/>
<keyword evidence="4" id="KW-0238">DNA-binding</keyword>
<dbReference type="AlphaFoldDB" id="M5PU28"/>
<evidence type="ECO:0000256" key="1">
    <source>
        <dbReference type="ARBA" id="ARBA00022553"/>
    </source>
</evidence>
<dbReference type="GO" id="GO:0003677">
    <property type="term" value="F:DNA binding"/>
    <property type="evidence" value="ECO:0007669"/>
    <property type="project" value="UniProtKB-KW"/>
</dbReference>
<evidence type="ECO:0000313" key="4">
    <source>
        <dbReference type="EMBL" id="EMG37579.1"/>
    </source>
</evidence>
<dbReference type="PATRIC" id="fig|1262666.3.peg.1540"/>
<dbReference type="InterPro" id="IPR011006">
    <property type="entry name" value="CheY-like_superfamily"/>
</dbReference>
<dbReference type="PANTHER" id="PTHR44591:SF18">
    <property type="entry name" value="REGULATORY PROTEIN"/>
    <property type="match status" value="1"/>
</dbReference>